<proteinExistence type="predicted"/>
<protein>
    <submittedName>
        <fullName evidence="2">Uncharacterized protein</fullName>
    </submittedName>
</protein>
<name>A0A7W8Z7G1_9ACTN</name>
<dbReference type="AlphaFoldDB" id="A0A7W8Z7G1"/>
<sequence length="67" mass="7199">MITPMAVPAIVCQKPAVVISPAGVEGDGDIPVGRSRQQGGSEARHYRGGQHEIRTWRNNGCNLRMTA</sequence>
<dbReference type="EMBL" id="JACHBR010000001">
    <property type="protein sequence ID" value="MBB5628902.1"/>
    <property type="molecule type" value="Genomic_DNA"/>
</dbReference>
<accession>A0A7W8Z7G1</accession>
<comment type="caution">
    <text evidence="2">The sequence shown here is derived from an EMBL/GenBank/DDBJ whole genome shotgun (WGS) entry which is preliminary data.</text>
</comment>
<organism evidence="2 3">
    <name type="scientific">Sphaerisporangium krabiense</name>
    <dbReference type="NCBI Taxonomy" id="763782"/>
    <lineage>
        <taxon>Bacteria</taxon>
        <taxon>Bacillati</taxon>
        <taxon>Actinomycetota</taxon>
        <taxon>Actinomycetes</taxon>
        <taxon>Streptosporangiales</taxon>
        <taxon>Streptosporangiaceae</taxon>
        <taxon>Sphaerisporangium</taxon>
    </lineage>
</organism>
<gene>
    <name evidence="2" type="ORF">BJ981_004601</name>
</gene>
<dbReference type="Proteomes" id="UP000588112">
    <property type="component" value="Unassembled WGS sequence"/>
</dbReference>
<feature type="region of interest" description="Disordered" evidence="1">
    <location>
        <begin position="23"/>
        <end position="49"/>
    </location>
</feature>
<reference evidence="2 3" key="1">
    <citation type="submission" date="2020-08" db="EMBL/GenBank/DDBJ databases">
        <title>Sequencing the genomes of 1000 actinobacteria strains.</title>
        <authorList>
            <person name="Klenk H.-P."/>
        </authorList>
    </citation>
    <scope>NUCLEOTIDE SEQUENCE [LARGE SCALE GENOMIC DNA]</scope>
    <source>
        <strain evidence="2 3">DSM 45790</strain>
    </source>
</reference>
<dbReference type="RefSeq" id="WP_184613640.1">
    <property type="nucleotide sequence ID" value="NZ_BOOS01000002.1"/>
</dbReference>
<keyword evidence="3" id="KW-1185">Reference proteome</keyword>
<evidence type="ECO:0000256" key="1">
    <source>
        <dbReference type="SAM" id="MobiDB-lite"/>
    </source>
</evidence>
<evidence type="ECO:0000313" key="2">
    <source>
        <dbReference type="EMBL" id="MBB5628902.1"/>
    </source>
</evidence>
<evidence type="ECO:0000313" key="3">
    <source>
        <dbReference type="Proteomes" id="UP000588112"/>
    </source>
</evidence>